<dbReference type="GO" id="GO:0016020">
    <property type="term" value="C:membrane"/>
    <property type="evidence" value="ECO:0007669"/>
    <property type="project" value="InterPro"/>
</dbReference>
<dbReference type="InterPro" id="IPR007554">
    <property type="entry name" value="Glycerophosphate_synth"/>
</dbReference>
<name>A0A844CK28_9RHOB</name>
<reference evidence="1 2" key="1">
    <citation type="submission" date="2019-05" db="EMBL/GenBank/DDBJ databases">
        <title>Roseovarius bejariae sp. nov., a moderately halophylic bacterium isolated from a saline soil in Rambla Salada (Murcia).</title>
        <authorList>
            <person name="Castro D.J."/>
            <person name="Gomez-Altuve A."/>
            <person name="Reina J.C."/>
            <person name="Rodriguez M."/>
            <person name="Sampedro I."/>
            <person name="Llamas I."/>
            <person name="Martinez-Checa F."/>
        </authorList>
    </citation>
    <scope>NUCLEOTIDE SEQUENCE [LARGE SCALE GENOMIC DNA]</scope>
    <source>
        <strain evidence="1 2">A21</strain>
    </source>
</reference>
<dbReference type="AlphaFoldDB" id="A0A844CK28"/>
<evidence type="ECO:0000313" key="2">
    <source>
        <dbReference type="Proteomes" id="UP000564704"/>
    </source>
</evidence>
<dbReference type="OrthoDB" id="2334812at2"/>
<sequence length="440" mass="51544">MAIKETAKAVTPPTILRGARTLRQRLRKLPLAVAKQTMAWKAPILHRRLLTRYRCARPIRVMFLIHNTGSWKVGPIFARMMDDPDFQPLAAVCPTTGGELAAVERHTADLARRYLEAQGFPYVDFTVCDAEQTRAEIHKLNPHLVFFTDPYKAVPKHLRHELLASRLTCYVPYHHQVMSYANNHQEYNKDSDNAFWRIFVPHEESRRNYGTNRIRGDAGVIVTGFPACEPLLDQTAPRYPSPWKLQERPKKRVIYAPHWLWSPDMKMATIDTFGAVMLRIAERYRDDVQWALRPHPNLRPRLMKDSEWGPERTKKFFDFWQNSDFCQIHEDNYIPLFQTSDAMIHDSGSFLAEYLYLRKPVMYLMSEQTSGKYFNDFGRRAITACDVGRSAKDIEEFLERLLMEDTKNIERDRFFNEEILNHFKMKPSVKICQEIKNAFS</sequence>
<dbReference type="RefSeq" id="WP_154151164.1">
    <property type="nucleotide sequence ID" value="NZ_SZWE01000001.1"/>
</dbReference>
<dbReference type="SUPFAM" id="SSF53756">
    <property type="entry name" value="UDP-Glycosyltransferase/glycogen phosphorylase"/>
    <property type="match status" value="1"/>
</dbReference>
<gene>
    <name evidence="1" type="ORF">FDP25_09590</name>
</gene>
<dbReference type="EMBL" id="SZWE01000001">
    <property type="protein sequence ID" value="MRU15681.1"/>
    <property type="molecule type" value="Genomic_DNA"/>
</dbReference>
<proteinExistence type="predicted"/>
<comment type="caution">
    <text evidence="1">The sequence shown here is derived from an EMBL/GenBank/DDBJ whole genome shotgun (WGS) entry which is preliminary data.</text>
</comment>
<dbReference type="Proteomes" id="UP000564704">
    <property type="component" value="Unassembled WGS sequence"/>
</dbReference>
<accession>A0A844CK28</accession>
<protein>
    <submittedName>
        <fullName evidence="1">UDP-N-acetyl glucosamine 2-epimerase</fullName>
    </submittedName>
</protein>
<evidence type="ECO:0000313" key="1">
    <source>
        <dbReference type="EMBL" id="MRU15681.1"/>
    </source>
</evidence>
<dbReference type="Gene3D" id="3.40.50.12580">
    <property type="match status" value="1"/>
</dbReference>
<dbReference type="InterPro" id="IPR043148">
    <property type="entry name" value="TagF_C"/>
</dbReference>
<keyword evidence="2" id="KW-1185">Reference proteome</keyword>
<dbReference type="Pfam" id="PF04464">
    <property type="entry name" value="Glyphos_transf"/>
    <property type="match status" value="1"/>
</dbReference>
<dbReference type="GO" id="GO:0047355">
    <property type="term" value="F:CDP-glycerol glycerophosphotransferase activity"/>
    <property type="evidence" value="ECO:0007669"/>
    <property type="project" value="InterPro"/>
</dbReference>
<organism evidence="1 2">
    <name type="scientific">Roseovarius bejariae</name>
    <dbReference type="NCBI Taxonomy" id="2576383"/>
    <lineage>
        <taxon>Bacteria</taxon>
        <taxon>Pseudomonadati</taxon>
        <taxon>Pseudomonadota</taxon>
        <taxon>Alphaproteobacteria</taxon>
        <taxon>Rhodobacterales</taxon>
        <taxon>Roseobacteraceae</taxon>
        <taxon>Roseovarius</taxon>
    </lineage>
</organism>